<dbReference type="Pfam" id="PF03372">
    <property type="entry name" value="Exo_endo_phos"/>
    <property type="match status" value="1"/>
</dbReference>
<dbReference type="SUPFAM" id="SSF56219">
    <property type="entry name" value="DNase I-like"/>
    <property type="match status" value="1"/>
</dbReference>
<name>A0A533IA75_PARDE</name>
<dbReference type="Proteomes" id="UP000315344">
    <property type="component" value="Unassembled WGS sequence"/>
</dbReference>
<keyword evidence="1" id="KW-1133">Transmembrane helix</keyword>
<evidence type="ECO:0000313" key="4">
    <source>
        <dbReference type="Proteomes" id="UP000315344"/>
    </source>
</evidence>
<reference evidence="3 4" key="1">
    <citation type="journal article" date="2017" name="Nat. Commun.">
        <title>In situ click chemistry generation of cyclooxygenase-2 inhibitors.</title>
        <authorList>
            <person name="Bhardwaj A."/>
            <person name="Kaur J."/>
            <person name="Wuest M."/>
            <person name="Wuest F."/>
        </authorList>
    </citation>
    <scope>NUCLEOTIDE SEQUENCE [LARGE SCALE GENOMIC DNA]</scope>
    <source>
        <strain evidence="3">S2_012_000_R3_94</strain>
    </source>
</reference>
<dbReference type="Gene3D" id="3.60.10.10">
    <property type="entry name" value="Endonuclease/exonuclease/phosphatase"/>
    <property type="match status" value="1"/>
</dbReference>
<feature type="transmembrane region" description="Helical" evidence="1">
    <location>
        <begin position="58"/>
        <end position="75"/>
    </location>
</feature>
<feature type="domain" description="Endonuclease/exonuclease/phosphatase" evidence="2">
    <location>
        <begin position="91"/>
        <end position="278"/>
    </location>
</feature>
<evidence type="ECO:0000259" key="2">
    <source>
        <dbReference type="Pfam" id="PF03372"/>
    </source>
</evidence>
<organism evidence="3 4">
    <name type="scientific">Paracoccus denitrificans</name>
    <dbReference type="NCBI Taxonomy" id="266"/>
    <lineage>
        <taxon>Bacteria</taxon>
        <taxon>Pseudomonadati</taxon>
        <taxon>Pseudomonadota</taxon>
        <taxon>Alphaproteobacteria</taxon>
        <taxon>Rhodobacterales</taxon>
        <taxon>Paracoccaceae</taxon>
        <taxon>Paracoccus</taxon>
    </lineage>
</organism>
<comment type="caution">
    <text evidence="3">The sequence shown here is derived from an EMBL/GenBank/DDBJ whole genome shotgun (WGS) entry which is preliminary data.</text>
</comment>
<proteinExistence type="predicted"/>
<gene>
    <name evidence="3" type="ORF">DI616_07105</name>
</gene>
<dbReference type="EMBL" id="VAFL01000004">
    <property type="protein sequence ID" value="TKW67407.1"/>
    <property type="molecule type" value="Genomic_DNA"/>
</dbReference>
<accession>A0A533IA75</accession>
<dbReference type="AlphaFoldDB" id="A0A533IA75"/>
<keyword evidence="1" id="KW-0472">Membrane</keyword>
<protein>
    <recommendedName>
        <fullName evidence="2">Endonuclease/exonuclease/phosphatase domain-containing protein</fullName>
    </recommendedName>
</protein>
<feature type="transmembrane region" description="Helical" evidence="1">
    <location>
        <begin position="34"/>
        <end position="51"/>
    </location>
</feature>
<dbReference type="InterPro" id="IPR036691">
    <property type="entry name" value="Endo/exonu/phosph_ase_sf"/>
</dbReference>
<dbReference type="GO" id="GO:0003824">
    <property type="term" value="F:catalytic activity"/>
    <property type="evidence" value="ECO:0007669"/>
    <property type="project" value="InterPro"/>
</dbReference>
<dbReference type="InterPro" id="IPR005135">
    <property type="entry name" value="Endo/exonuclease/phosphatase"/>
</dbReference>
<evidence type="ECO:0000256" key="1">
    <source>
        <dbReference type="SAM" id="Phobius"/>
    </source>
</evidence>
<sequence length="290" mass="31225">MTLIRKAAVFFAVLTLAVLLGSYGGRLHPLGDSLAVFRPVFAVLLLALSFALTGAGRYVLLAVALLALLPILWLARPVAVADPTITVYQKNLLFRRGDPSDLIADFRASGADVILLEELSDANLPIPKALIDSHPHQLICRAHTVGAVAILSVHPLSDPYCREGSGYAIARVQHPAGAFTAVAIHLHWPYPFGQEAQVNQIMADIAGASRPMILGGDFNMVPWAGAPRRIAAVTDTRIAGPIRPTLFVKGYPLPIDHVLTDTRMTASVERRAQFGSDHYGVLARIGRIAR</sequence>
<keyword evidence="1" id="KW-0812">Transmembrane</keyword>
<evidence type="ECO:0000313" key="3">
    <source>
        <dbReference type="EMBL" id="TKW67407.1"/>
    </source>
</evidence>